<keyword evidence="1" id="KW-0812">Transmembrane</keyword>
<keyword evidence="1" id="KW-1133">Transmembrane helix</keyword>
<keyword evidence="4" id="KW-1185">Reference proteome</keyword>
<evidence type="ECO:0000256" key="1">
    <source>
        <dbReference type="SAM" id="Phobius"/>
    </source>
</evidence>
<dbReference type="InterPro" id="IPR000620">
    <property type="entry name" value="EamA_dom"/>
</dbReference>
<dbReference type="GO" id="GO:0016020">
    <property type="term" value="C:membrane"/>
    <property type="evidence" value="ECO:0007669"/>
    <property type="project" value="InterPro"/>
</dbReference>
<name>A0A8J9VH10_BRALA</name>
<reference evidence="3" key="1">
    <citation type="submission" date="2022-01" db="EMBL/GenBank/DDBJ databases">
        <authorList>
            <person name="Braso-Vives M."/>
        </authorList>
    </citation>
    <scope>NUCLEOTIDE SEQUENCE</scope>
</reference>
<dbReference type="PANTHER" id="PTHR22911">
    <property type="entry name" value="ACYL-MALONYL CONDENSING ENZYME-RELATED"/>
    <property type="match status" value="1"/>
</dbReference>
<dbReference type="InterPro" id="IPR037185">
    <property type="entry name" value="EmrE-like"/>
</dbReference>
<keyword evidence="1" id="KW-0472">Membrane</keyword>
<evidence type="ECO:0000313" key="3">
    <source>
        <dbReference type="EMBL" id="CAH1239218.1"/>
    </source>
</evidence>
<evidence type="ECO:0000313" key="4">
    <source>
        <dbReference type="Proteomes" id="UP000838412"/>
    </source>
</evidence>
<dbReference type="AlphaFoldDB" id="A0A8J9VH10"/>
<accession>A0A8J9VH10</accession>
<feature type="domain" description="EamA" evidence="2">
    <location>
        <begin position="2"/>
        <end position="58"/>
    </location>
</feature>
<dbReference type="EMBL" id="OV696695">
    <property type="protein sequence ID" value="CAH1239218.1"/>
    <property type="molecule type" value="Genomic_DNA"/>
</dbReference>
<gene>
    <name evidence="3" type="primary">Hypp5761</name>
    <name evidence="3" type="ORF">BLAG_LOCUS3572</name>
</gene>
<dbReference type="Proteomes" id="UP000838412">
    <property type="component" value="Chromosome 10"/>
</dbReference>
<evidence type="ECO:0000259" key="2">
    <source>
        <dbReference type="Pfam" id="PF00892"/>
    </source>
</evidence>
<feature type="transmembrane region" description="Helical" evidence="1">
    <location>
        <begin position="75"/>
        <end position="96"/>
    </location>
</feature>
<proteinExistence type="predicted"/>
<dbReference type="Gene3D" id="1.10.3730.20">
    <property type="match status" value="1"/>
</dbReference>
<dbReference type="Pfam" id="PF00892">
    <property type="entry name" value="EamA"/>
    <property type="match status" value="1"/>
</dbReference>
<dbReference type="SUPFAM" id="SSF103481">
    <property type="entry name" value="Multidrug resistance efflux transporter EmrE"/>
    <property type="match status" value="1"/>
</dbReference>
<dbReference type="PANTHER" id="PTHR22911:SF137">
    <property type="entry name" value="SOLUTE CARRIER FAMILY 35 MEMBER G2-RELATED"/>
    <property type="match status" value="1"/>
</dbReference>
<organism evidence="3 4">
    <name type="scientific">Branchiostoma lanceolatum</name>
    <name type="common">Common lancelet</name>
    <name type="synonym">Amphioxus lanceolatum</name>
    <dbReference type="NCBI Taxonomy" id="7740"/>
    <lineage>
        <taxon>Eukaryota</taxon>
        <taxon>Metazoa</taxon>
        <taxon>Chordata</taxon>
        <taxon>Cephalochordata</taxon>
        <taxon>Leptocardii</taxon>
        <taxon>Amphioxiformes</taxon>
        <taxon>Branchiostomatidae</taxon>
        <taxon>Branchiostoma</taxon>
    </lineage>
</organism>
<protein>
    <submittedName>
        <fullName evidence="3">Hypp5761 protein</fullName>
    </submittedName>
</protein>
<sequence length="157" mass="16452">MLCLFTAHQFIPPANSEVVWNASKPVFVATLSCFIFQETPTRVTVFGSTWCVAGVVLLGYGSFVNTGPSADTADVTLGMVLTVTGALIHAMMNVGAKVLLKSTSRAKVVTYTYVISAVSAGTGPVGVPNLSTRTDTDFSPGVIRTALDDRNEGSSSQ</sequence>
<feature type="transmembrane region" description="Helical" evidence="1">
    <location>
        <begin position="43"/>
        <end position="63"/>
    </location>
</feature>